<evidence type="ECO:0000313" key="2">
    <source>
        <dbReference type="EMBL" id="SNT06275.1"/>
    </source>
</evidence>
<feature type="chain" id="PRO_5012692496" description="Lipoprotein" evidence="1">
    <location>
        <begin position="34"/>
        <end position="127"/>
    </location>
</feature>
<accession>A0A239JKB7</accession>
<dbReference type="Proteomes" id="UP000242915">
    <property type="component" value="Unassembled WGS sequence"/>
</dbReference>
<dbReference type="RefSeq" id="WP_089361283.1">
    <property type="nucleotide sequence ID" value="NZ_FZOG01000009.1"/>
</dbReference>
<protein>
    <recommendedName>
        <fullName evidence="4">Lipoprotein</fullName>
    </recommendedName>
</protein>
<dbReference type="EMBL" id="FZOG01000009">
    <property type="protein sequence ID" value="SNT06275.1"/>
    <property type="molecule type" value="Genomic_DNA"/>
</dbReference>
<sequence>MTMSNAVAKLQITRSAAALVLAALASLAGCAQNADTRLSWERRNTLQDMNRFAYLDCVSKRANSSTSTITFDQTSGQLLVGSNDPQKASGRVDVSEHNGNLQFSVYQAHAWQTKGDLVNAATTCARS</sequence>
<keyword evidence="1" id="KW-0732">Signal</keyword>
<keyword evidence="3" id="KW-1185">Reference proteome</keyword>
<feature type="signal peptide" evidence="1">
    <location>
        <begin position="1"/>
        <end position="33"/>
    </location>
</feature>
<evidence type="ECO:0000256" key="1">
    <source>
        <dbReference type="SAM" id="SignalP"/>
    </source>
</evidence>
<name>A0A239JKB7_9PSED</name>
<gene>
    <name evidence="2" type="ORF">SAMN05216255_4382</name>
</gene>
<reference evidence="3" key="1">
    <citation type="submission" date="2017-06" db="EMBL/GenBank/DDBJ databases">
        <authorList>
            <person name="Varghese N."/>
            <person name="Submissions S."/>
        </authorList>
    </citation>
    <scope>NUCLEOTIDE SEQUENCE [LARGE SCALE GENOMIC DNA]</scope>
    <source>
        <strain evidence="3">CIP 108523</strain>
    </source>
</reference>
<organism evidence="2 3">
    <name type="scientific">Pseudomonas segetis</name>
    <dbReference type="NCBI Taxonomy" id="298908"/>
    <lineage>
        <taxon>Bacteria</taxon>
        <taxon>Pseudomonadati</taxon>
        <taxon>Pseudomonadota</taxon>
        <taxon>Gammaproteobacteria</taxon>
        <taxon>Pseudomonadales</taxon>
        <taxon>Pseudomonadaceae</taxon>
        <taxon>Pseudomonas</taxon>
    </lineage>
</organism>
<dbReference type="AlphaFoldDB" id="A0A239JKB7"/>
<evidence type="ECO:0000313" key="3">
    <source>
        <dbReference type="Proteomes" id="UP000242915"/>
    </source>
</evidence>
<evidence type="ECO:0008006" key="4">
    <source>
        <dbReference type="Google" id="ProtNLM"/>
    </source>
</evidence>
<proteinExistence type="predicted"/>